<dbReference type="Gene3D" id="3.30.40.10">
    <property type="entry name" value="Zinc/RING finger domain, C3HC4 (zinc finger)"/>
    <property type="match status" value="1"/>
</dbReference>
<dbReference type="GO" id="GO:0006511">
    <property type="term" value="P:ubiquitin-dependent protein catabolic process"/>
    <property type="evidence" value="ECO:0007669"/>
    <property type="project" value="InterPro"/>
</dbReference>
<dbReference type="InterPro" id="IPR003613">
    <property type="entry name" value="Ubox_domain"/>
</dbReference>
<dbReference type="AlphaFoldDB" id="A0A0V0J5C5"/>
<dbReference type="GO" id="GO:0000209">
    <property type="term" value="P:protein polyubiquitination"/>
    <property type="evidence" value="ECO:0007669"/>
    <property type="project" value="TreeGrafter"/>
</dbReference>
<dbReference type="GO" id="GO:0005634">
    <property type="term" value="C:nucleus"/>
    <property type="evidence" value="ECO:0007669"/>
    <property type="project" value="UniProtKB-SubCell"/>
</dbReference>
<feature type="domain" description="U-box" evidence="11">
    <location>
        <begin position="691"/>
        <end position="765"/>
    </location>
</feature>
<dbReference type="FunFam" id="3.30.40.10:FF:000055">
    <property type="entry name" value="Ubiquitin conjugation factor e4 a"/>
    <property type="match status" value="1"/>
</dbReference>
<comment type="catalytic activity">
    <reaction evidence="1">
        <text>S-ubiquitinyl-[E2 ubiquitin-conjugating enzyme]-L-cysteine + [acceptor protein]-L-lysine = [E2 ubiquitin-conjugating enzyme]-L-cysteine + N(6)-ubiquitinyl-[acceptor protein]-L-lysine.</text>
        <dbReference type="EC" id="2.3.2.27"/>
    </reaction>
</comment>
<dbReference type="InterPro" id="IPR019474">
    <property type="entry name" value="Ub_conjug_fac_E4_core"/>
</dbReference>
<evidence type="ECO:0000256" key="2">
    <source>
        <dbReference type="ARBA" id="ARBA00004123"/>
    </source>
</evidence>
<evidence type="ECO:0000256" key="6">
    <source>
        <dbReference type="ARBA" id="ARBA00012483"/>
    </source>
</evidence>
<dbReference type="PANTHER" id="PTHR13931">
    <property type="entry name" value="UBIQUITINATION FACTOR E4"/>
    <property type="match status" value="1"/>
</dbReference>
<keyword evidence="8" id="KW-0808">Transferase</keyword>
<evidence type="ECO:0000313" key="12">
    <source>
        <dbReference type="EMBL" id="JAP60907.1"/>
    </source>
</evidence>
<keyword evidence="9" id="KW-0833">Ubl conjugation pathway</keyword>
<accession>A0A0V0J5C5</accession>
<gene>
    <name evidence="12" type="ORF">TR160859</name>
</gene>
<dbReference type="UniPathway" id="UPA00143"/>
<dbReference type="CDD" id="cd16658">
    <property type="entry name" value="RING-Ubox_UBE4B"/>
    <property type="match status" value="1"/>
</dbReference>
<evidence type="ECO:0000259" key="11">
    <source>
        <dbReference type="PROSITE" id="PS51698"/>
    </source>
</evidence>
<dbReference type="GO" id="GO:0034450">
    <property type="term" value="F:ubiquitin-ubiquitin ligase activity"/>
    <property type="evidence" value="ECO:0007669"/>
    <property type="project" value="InterPro"/>
</dbReference>
<dbReference type="SMART" id="SM00504">
    <property type="entry name" value="Ubox"/>
    <property type="match status" value="1"/>
</dbReference>
<evidence type="ECO:0000256" key="7">
    <source>
        <dbReference type="ARBA" id="ARBA00022490"/>
    </source>
</evidence>
<dbReference type="EMBL" id="GEEE01002318">
    <property type="protein sequence ID" value="JAP60907.1"/>
    <property type="molecule type" value="Transcribed_RNA"/>
</dbReference>
<dbReference type="Pfam" id="PF04564">
    <property type="entry name" value="U-box"/>
    <property type="match status" value="1"/>
</dbReference>
<dbReference type="GO" id="GO:0005737">
    <property type="term" value="C:cytoplasm"/>
    <property type="evidence" value="ECO:0007669"/>
    <property type="project" value="UniProtKB-SubCell"/>
</dbReference>
<keyword evidence="7" id="KW-0963">Cytoplasm</keyword>
<keyword evidence="10" id="KW-0539">Nucleus</keyword>
<dbReference type="Pfam" id="PF10408">
    <property type="entry name" value="Ufd2P_core"/>
    <property type="match status" value="1"/>
</dbReference>
<evidence type="ECO:0000256" key="10">
    <source>
        <dbReference type="ARBA" id="ARBA00023242"/>
    </source>
</evidence>
<evidence type="ECO:0000256" key="8">
    <source>
        <dbReference type="ARBA" id="ARBA00022679"/>
    </source>
</evidence>
<dbReference type="PROSITE" id="PS51698">
    <property type="entry name" value="U_BOX"/>
    <property type="match status" value="1"/>
</dbReference>
<sequence length="773" mass="87384">LTALGQLSGLVTVDGKRPVASLMLMLPNWKPPLDAFASAHGKVIEQLTFLGPFLSSSVFADDDAKVVECAFPNADAIESDVSASQQGLRYLLDIVWAKHFSLVRGLLTPKNTRAAVLDFLSDGVILNFARSQIHYDEDVLASEGFVLNLSVLFQRLSVPIDQTCVDPNYLYSAHCRVDLKDITRLDGTMEDAQAYVETVALESSPPPKFSTECFYFTAWALNCGFMSSIRKHRRRLKAKADLERSIAQLQEFLNQARGVTSLPPDHVAKTERLLERTKLELACQKRALFCSETVLMHKSLLQAMSVYYSSLAQFIMRVAEADTVTCVSRSEFTPKQFAFLPEFFVDDIADFLLFVASSLLTPCLVEAGTLSSFVNFILFASCHAHFIRNPYLVAKCVEVLSYWCHPGSLGPGNTLRGVLETLANSRLVSALIRFYIDIESTGASNEFYDKFSIRFNISVIFITLWDVGFFKPHFLREANEDPAIFTKFINRMINDMSFLLEEALDGLKKVRELQELRNDAGRWSKLSRQQQLNNTAELGTHERQVRSYLTLANQTVKLLFHLTMEIKEPFLRPEIIGKLAAMLDYNMVQLCGPQCSSLKVRDPESYGWAPKRLLAHITAIYVHLDTPDDRFAMSIAEDERSYSPQLFTKAHHLMTRHGIQTPDYLASFSSLTEKVLAMHERKNQMELDYGDAPAEFYDTLMNTLMSDPVMLPGSRSVVDRSTIIMHLLNSDTDPFNRQPLTEADLIPLPDLKQRIADWKKSREQELRGHQATE</sequence>
<dbReference type="InterPro" id="IPR013083">
    <property type="entry name" value="Znf_RING/FYVE/PHD"/>
</dbReference>
<proteinExistence type="inferred from homology"/>
<feature type="non-terminal residue" evidence="12">
    <location>
        <position position="1"/>
    </location>
</feature>
<evidence type="ECO:0000256" key="3">
    <source>
        <dbReference type="ARBA" id="ARBA00004496"/>
    </source>
</evidence>
<reference evidence="12" key="1">
    <citation type="submission" date="2016-01" db="EMBL/GenBank/DDBJ databases">
        <title>Reference transcriptome for the parasite Schistocephalus solidus: insights into the molecular evolution of parasitism.</title>
        <authorList>
            <person name="Hebert F.O."/>
            <person name="Grambauer S."/>
            <person name="Barber I."/>
            <person name="Landry C.R."/>
            <person name="Aubin-Horth N."/>
        </authorList>
    </citation>
    <scope>NUCLEOTIDE SEQUENCE</scope>
</reference>
<protein>
    <recommendedName>
        <fullName evidence="6">RING-type E3 ubiquitin transferase</fullName>
        <ecNumber evidence="6">2.3.2.27</ecNumber>
    </recommendedName>
</protein>
<comment type="subcellular location">
    <subcellularLocation>
        <location evidence="3">Cytoplasm</location>
    </subcellularLocation>
    <subcellularLocation>
        <location evidence="2">Nucleus</location>
    </subcellularLocation>
</comment>
<evidence type="ECO:0000256" key="5">
    <source>
        <dbReference type="ARBA" id="ARBA00007434"/>
    </source>
</evidence>
<evidence type="ECO:0000256" key="9">
    <source>
        <dbReference type="ARBA" id="ARBA00022786"/>
    </source>
</evidence>
<dbReference type="InterPro" id="IPR045132">
    <property type="entry name" value="UBE4"/>
</dbReference>
<organism evidence="12">
    <name type="scientific">Schistocephalus solidus</name>
    <name type="common">Tapeworm</name>
    <dbReference type="NCBI Taxonomy" id="70667"/>
    <lineage>
        <taxon>Eukaryota</taxon>
        <taxon>Metazoa</taxon>
        <taxon>Spiralia</taxon>
        <taxon>Lophotrochozoa</taxon>
        <taxon>Platyhelminthes</taxon>
        <taxon>Cestoda</taxon>
        <taxon>Eucestoda</taxon>
        <taxon>Diphyllobothriidea</taxon>
        <taxon>Diphyllobothriidae</taxon>
        <taxon>Schistocephalus</taxon>
    </lineage>
</organism>
<dbReference type="EC" id="2.3.2.27" evidence="6"/>
<dbReference type="SUPFAM" id="SSF57850">
    <property type="entry name" value="RING/U-box"/>
    <property type="match status" value="1"/>
</dbReference>
<evidence type="ECO:0000256" key="1">
    <source>
        <dbReference type="ARBA" id="ARBA00000900"/>
    </source>
</evidence>
<dbReference type="PANTHER" id="PTHR13931:SF2">
    <property type="entry name" value="UBIQUITIN CONJUGATION FACTOR E4 B"/>
    <property type="match status" value="1"/>
</dbReference>
<name>A0A0V0J5C5_SCHSO</name>
<comment type="similarity">
    <text evidence="5">Belongs to the ubiquitin conjugation factor E4 family.</text>
</comment>
<dbReference type="GO" id="GO:0000151">
    <property type="term" value="C:ubiquitin ligase complex"/>
    <property type="evidence" value="ECO:0007669"/>
    <property type="project" value="InterPro"/>
</dbReference>
<comment type="pathway">
    <text evidence="4">Protein modification; protein ubiquitination.</text>
</comment>
<dbReference type="GO" id="GO:0036503">
    <property type="term" value="P:ERAD pathway"/>
    <property type="evidence" value="ECO:0007669"/>
    <property type="project" value="InterPro"/>
</dbReference>
<evidence type="ECO:0000256" key="4">
    <source>
        <dbReference type="ARBA" id="ARBA00004906"/>
    </source>
</evidence>